<organism evidence="2 3">
    <name type="scientific">Crepidotus variabilis</name>
    <dbReference type="NCBI Taxonomy" id="179855"/>
    <lineage>
        <taxon>Eukaryota</taxon>
        <taxon>Fungi</taxon>
        <taxon>Dikarya</taxon>
        <taxon>Basidiomycota</taxon>
        <taxon>Agaricomycotina</taxon>
        <taxon>Agaricomycetes</taxon>
        <taxon>Agaricomycetidae</taxon>
        <taxon>Agaricales</taxon>
        <taxon>Agaricineae</taxon>
        <taxon>Crepidotaceae</taxon>
        <taxon>Crepidotus</taxon>
    </lineage>
</organism>
<comment type="caution">
    <text evidence="2">The sequence shown here is derived from an EMBL/GenBank/DDBJ whole genome shotgun (WGS) entry which is preliminary data.</text>
</comment>
<feature type="region of interest" description="Disordered" evidence="1">
    <location>
        <begin position="1"/>
        <end position="47"/>
    </location>
</feature>
<proteinExistence type="predicted"/>
<accession>A0A9P6JRP9</accession>
<evidence type="ECO:0000313" key="3">
    <source>
        <dbReference type="Proteomes" id="UP000807306"/>
    </source>
</evidence>
<dbReference type="EMBL" id="MU157842">
    <property type="protein sequence ID" value="KAF9529984.1"/>
    <property type="molecule type" value="Genomic_DNA"/>
</dbReference>
<keyword evidence="3" id="KW-1185">Reference proteome</keyword>
<reference evidence="2" key="1">
    <citation type="submission" date="2020-11" db="EMBL/GenBank/DDBJ databases">
        <authorList>
            <consortium name="DOE Joint Genome Institute"/>
            <person name="Ahrendt S."/>
            <person name="Riley R."/>
            <person name="Andreopoulos W."/>
            <person name="Labutti K."/>
            <person name="Pangilinan J."/>
            <person name="Ruiz-Duenas F.J."/>
            <person name="Barrasa J.M."/>
            <person name="Sanchez-Garcia M."/>
            <person name="Camarero S."/>
            <person name="Miyauchi S."/>
            <person name="Serrano A."/>
            <person name="Linde D."/>
            <person name="Babiker R."/>
            <person name="Drula E."/>
            <person name="Ayuso-Fernandez I."/>
            <person name="Pacheco R."/>
            <person name="Padilla G."/>
            <person name="Ferreira P."/>
            <person name="Barriuso J."/>
            <person name="Kellner H."/>
            <person name="Castanera R."/>
            <person name="Alfaro M."/>
            <person name="Ramirez L."/>
            <person name="Pisabarro A.G."/>
            <person name="Kuo A."/>
            <person name="Tritt A."/>
            <person name="Lipzen A."/>
            <person name="He G."/>
            <person name="Yan M."/>
            <person name="Ng V."/>
            <person name="Cullen D."/>
            <person name="Martin F."/>
            <person name="Rosso M.-N."/>
            <person name="Henrissat B."/>
            <person name="Hibbett D."/>
            <person name="Martinez A.T."/>
            <person name="Grigoriev I.V."/>
        </authorList>
    </citation>
    <scope>NUCLEOTIDE SEQUENCE</scope>
    <source>
        <strain evidence="2">CBS 506.95</strain>
    </source>
</reference>
<dbReference type="AlphaFoldDB" id="A0A9P6JRP9"/>
<evidence type="ECO:0000256" key="1">
    <source>
        <dbReference type="SAM" id="MobiDB-lite"/>
    </source>
</evidence>
<protein>
    <submittedName>
        <fullName evidence="2">Uncharacterized protein</fullName>
    </submittedName>
</protein>
<sequence length="675" mass="72614">MDIDPPPTTQRKDKKPRRSSPAPTSLASQPEHPTLIPDQSLGLYSPRSMTQIPGAFADDGTGNETVLFKYDAREAPPSAPPHSLPQMGRKAKFVMAVTTNTTAQANFPFADTHQQLRLPAMGRQAAVNSELHNTSRAAAPAPSTLISPPILPPMGRRVNNRVHEVAGTQVPIVQRDQRNAGVSIALPKMGRGQYNPAAPLAVPLISPPTAETNPLAVLPIMGRKQPVFAPELPTIGTSVEAPSGMQPALDLATQERPSKSLPSMGRKIPTLSGNPTMVEPSLPILGRSSSGLHSLPPSSDLVAQERPSRKLPSMGRKRTALNSLLDVEPPVLPKMGRSTTGQPATKPLPPPATQDAEFNEVLPTAVQTYSGTPYTPVNIPVKSTLNSADVPFTLPQMARRVTRPPAAGPAIRTHTPQIDSSIALSTDIAAVTDRDGELDVNMHEGAAFSMTFPLPREKSLPNDYSDRQYLKISEIDSSPPSSPSPPPPPRQIIHTKAGSLAAPVNDGPSDASPMPLPPTVSNVVEDIISGDRALQKARAVKGLQSFNPRVILHRDDDWGLPFDHDKNLLAATASVPVHFEKGGVDALPPFPTRFLPTHTDLRNMHEELLDQNEAEDYQGTAAAAITRRVKQGFIEVNQARTLAAIVHDQRHLKDSLLTLDNTLKDFEIQLASRQT</sequence>
<feature type="compositionally biased region" description="Pro residues" evidence="1">
    <location>
        <begin position="480"/>
        <end position="490"/>
    </location>
</feature>
<evidence type="ECO:0000313" key="2">
    <source>
        <dbReference type="EMBL" id="KAF9529984.1"/>
    </source>
</evidence>
<dbReference type="Proteomes" id="UP000807306">
    <property type="component" value="Unassembled WGS sequence"/>
</dbReference>
<feature type="region of interest" description="Disordered" evidence="1">
    <location>
        <begin position="254"/>
        <end position="351"/>
    </location>
</feature>
<feature type="region of interest" description="Disordered" evidence="1">
    <location>
        <begin position="474"/>
        <end position="493"/>
    </location>
</feature>
<name>A0A9P6JRP9_9AGAR</name>
<feature type="compositionally biased region" description="Low complexity" evidence="1">
    <location>
        <begin position="285"/>
        <end position="301"/>
    </location>
</feature>
<gene>
    <name evidence="2" type="ORF">CPB83DRAFT_892917</name>
</gene>